<dbReference type="EMBL" id="JANKHO010002088">
    <property type="protein sequence ID" value="KAJ3494831.1"/>
    <property type="molecule type" value="Genomic_DNA"/>
</dbReference>
<gene>
    <name evidence="2" type="ORF">NLJ89_g10727</name>
</gene>
<proteinExistence type="predicted"/>
<feature type="region of interest" description="Disordered" evidence="1">
    <location>
        <begin position="1"/>
        <end position="35"/>
    </location>
</feature>
<dbReference type="Proteomes" id="UP001148786">
    <property type="component" value="Unassembled WGS sequence"/>
</dbReference>
<dbReference type="OrthoDB" id="6159439at2759"/>
<evidence type="ECO:0000313" key="3">
    <source>
        <dbReference type="Proteomes" id="UP001148786"/>
    </source>
</evidence>
<name>A0A9W8JQ62_9AGAR</name>
<organism evidence="2 3">
    <name type="scientific">Agrocybe chaxingu</name>
    <dbReference type="NCBI Taxonomy" id="84603"/>
    <lineage>
        <taxon>Eukaryota</taxon>
        <taxon>Fungi</taxon>
        <taxon>Dikarya</taxon>
        <taxon>Basidiomycota</taxon>
        <taxon>Agaricomycotina</taxon>
        <taxon>Agaricomycetes</taxon>
        <taxon>Agaricomycetidae</taxon>
        <taxon>Agaricales</taxon>
        <taxon>Agaricineae</taxon>
        <taxon>Strophariaceae</taxon>
        <taxon>Agrocybe</taxon>
    </lineage>
</organism>
<feature type="compositionally biased region" description="Acidic residues" evidence="1">
    <location>
        <begin position="1"/>
        <end position="12"/>
    </location>
</feature>
<accession>A0A9W8JQ62</accession>
<dbReference type="AlphaFoldDB" id="A0A9W8JQ62"/>
<evidence type="ECO:0000256" key="1">
    <source>
        <dbReference type="SAM" id="MobiDB-lite"/>
    </source>
</evidence>
<protein>
    <submittedName>
        <fullName evidence="2">Uncharacterized protein</fullName>
    </submittedName>
</protein>
<evidence type="ECO:0000313" key="2">
    <source>
        <dbReference type="EMBL" id="KAJ3494831.1"/>
    </source>
</evidence>
<sequence>MDFDAQTDEEDHEAITPPSTWGKGDPRWTTGERGGMNIMSLTSAAAAAAAGELPKGVEDDDMLKAALALCGLGRRGQC</sequence>
<reference evidence="2" key="1">
    <citation type="submission" date="2022-07" db="EMBL/GenBank/DDBJ databases">
        <title>Genome Sequence of Agrocybe chaxingu.</title>
        <authorList>
            <person name="Buettner E."/>
        </authorList>
    </citation>
    <scope>NUCLEOTIDE SEQUENCE</scope>
    <source>
        <strain evidence="2">MP-N11</strain>
    </source>
</reference>
<comment type="caution">
    <text evidence="2">The sequence shown here is derived from an EMBL/GenBank/DDBJ whole genome shotgun (WGS) entry which is preliminary data.</text>
</comment>
<keyword evidence="3" id="KW-1185">Reference proteome</keyword>